<organism evidence="9 10">
    <name type="scientific">Thiohalorhabdus methylotrophus</name>
    <dbReference type="NCBI Taxonomy" id="3242694"/>
    <lineage>
        <taxon>Bacteria</taxon>
        <taxon>Pseudomonadati</taxon>
        <taxon>Pseudomonadota</taxon>
        <taxon>Gammaproteobacteria</taxon>
        <taxon>Thiohalorhabdales</taxon>
        <taxon>Thiohalorhabdaceae</taxon>
        <taxon>Thiohalorhabdus</taxon>
    </lineage>
</organism>
<dbReference type="Proteomes" id="UP001575181">
    <property type="component" value="Unassembled WGS sequence"/>
</dbReference>
<feature type="domain" description="CzcB-like barrel-sandwich hybrid" evidence="7">
    <location>
        <begin position="88"/>
        <end position="238"/>
    </location>
</feature>
<feature type="domain" description="CzcB-like alpha-helical hairpin" evidence="5">
    <location>
        <begin position="128"/>
        <end position="185"/>
    </location>
</feature>
<proteinExistence type="inferred from homology"/>
<dbReference type="InterPro" id="IPR058792">
    <property type="entry name" value="Beta-barrel_RND_2"/>
</dbReference>
<gene>
    <name evidence="9" type="ORF">ACERLL_05475</name>
</gene>
<dbReference type="Gene3D" id="2.40.30.170">
    <property type="match status" value="1"/>
</dbReference>
<evidence type="ECO:0000259" key="5">
    <source>
        <dbReference type="Pfam" id="PF25893"/>
    </source>
</evidence>
<evidence type="ECO:0000259" key="6">
    <source>
        <dbReference type="Pfam" id="PF25954"/>
    </source>
</evidence>
<feature type="signal peptide" evidence="4">
    <location>
        <begin position="1"/>
        <end position="26"/>
    </location>
</feature>
<feature type="chain" id="PRO_5046987436" evidence="4">
    <location>
        <begin position="27"/>
        <end position="402"/>
    </location>
</feature>
<name>A0ABV4TSG9_9GAMM</name>
<dbReference type="InterPro" id="IPR006143">
    <property type="entry name" value="RND_pump_MFP"/>
</dbReference>
<evidence type="ECO:0000313" key="9">
    <source>
        <dbReference type="EMBL" id="MFA9460273.1"/>
    </source>
</evidence>
<dbReference type="NCBIfam" id="TIGR01730">
    <property type="entry name" value="RND_mfp"/>
    <property type="match status" value="1"/>
</dbReference>
<comment type="caution">
    <text evidence="9">The sequence shown here is derived from an EMBL/GenBank/DDBJ whole genome shotgun (WGS) entry which is preliminary data.</text>
</comment>
<dbReference type="InterPro" id="IPR058647">
    <property type="entry name" value="BSH_CzcB-like"/>
</dbReference>
<feature type="region of interest" description="Disordered" evidence="3">
    <location>
        <begin position="27"/>
        <end position="50"/>
    </location>
</feature>
<dbReference type="Pfam" id="PF25893">
    <property type="entry name" value="HH_CzcB"/>
    <property type="match status" value="1"/>
</dbReference>
<evidence type="ECO:0000256" key="1">
    <source>
        <dbReference type="ARBA" id="ARBA00009477"/>
    </source>
</evidence>
<dbReference type="PANTHER" id="PTHR30097">
    <property type="entry name" value="CATION EFFLUX SYSTEM PROTEIN CUSB"/>
    <property type="match status" value="1"/>
</dbReference>
<dbReference type="Pfam" id="PF25954">
    <property type="entry name" value="Beta-barrel_RND_2"/>
    <property type="match status" value="1"/>
</dbReference>
<keyword evidence="4" id="KW-0732">Signal</keyword>
<dbReference type="Pfam" id="PF25975">
    <property type="entry name" value="CzcB_C"/>
    <property type="match status" value="1"/>
</dbReference>
<comment type="similarity">
    <text evidence="1">Belongs to the membrane fusion protein (MFP) (TC 8.A.1) family.</text>
</comment>
<evidence type="ECO:0000256" key="3">
    <source>
        <dbReference type="SAM" id="MobiDB-lite"/>
    </source>
</evidence>
<dbReference type="Gene3D" id="1.10.287.470">
    <property type="entry name" value="Helix hairpin bin"/>
    <property type="match status" value="1"/>
</dbReference>
<dbReference type="PANTHER" id="PTHR30097:SF4">
    <property type="entry name" value="SLR6042 PROTEIN"/>
    <property type="match status" value="1"/>
</dbReference>
<dbReference type="InterPro" id="IPR058649">
    <property type="entry name" value="CzcB_C"/>
</dbReference>
<protein>
    <submittedName>
        <fullName evidence="9">Efflux RND transporter periplasmic adaptor subunit</fullName>
    </submittedName>
</protein>
<evidence type="ECO:0000256" key="4">
    <source>
        <dbReference type="SAM" id="SignalP"/>
    </source>
</evidence>
<dbReference type="Pfam" id="PF25973">
    <property type="entry name" value="BSH_CzcB"/>
    <property type="match status" value="1"/>
</dbReference>
<dbReference type="InterPro" id="IPR051909">
    <property type="entry name" value="MFP_Cation_Efflux"/>
</dbReference>
<dbReference type="EMBL" id="JBGUAW010000003">
    <property type="protein sequence ID" value="MFA9460273.1"/>
    <property type="molecule type" value="Genomic_DNA"/>
</dbReference>
<dbReference type="RefSeq" id="WP_373655057.1">
    <property type="nucleotide sequence ID" value="NZ_JBGUAW010000003.1"/>
</dbReference>
<keyword evidence="2" id="KW-0813">Transport</keyword>
<reference evidence="9 10" key="1">
    <citation type="submission" date="2024-08" db="EMBL/GenBank/DDBJ databases">
        <title>Whole-genome sequencing of halo(alkali)philic microorganisms from hypersaline lakes.</title>
        <authorList>
            <person name="Sorokin D.Y."/>
            <person name="Merkel A.Y."/>
            <person name="Messina E."/>
            <person name="Yakimov M."/>
        </authorList>
    </citation>
    <scope>NUCLEOTIDE SEQUENCE [LARGE SCALE GENOMIC DNA]</scope>
    <source>
        <strain evidence="9 10">Cl-TMA</strain>
    </source>
</reference>
<dbReference type="Gene3D" id="2.40.420.20">
    <property type="match status" value="1"/>
</dbReference>
<sequence>MRVNSKMLAALALLSGLIAVPAPAVAEDGSHNEGKAGAPQGNEEGASRRVHLNEKQRDRLDLKIAPAELGSAEGALVLPATVHFDQDRVAQVGPRLRAKVVRVTKDLGERVKAGETVVVMDSVALGKAKARYLTAQAAYETAEADYERQQKLQEEQIASEAELLDARARFQEARARRNAAMEELRLYGLARARIRDIEAGGDQPLSRYQLASPLAGVVQRRDLTPGQTVSPEETPIHVVDTGQVWVMIEAYERHLPLLKPGQQVAFRVRALPDHTFSGRTDWTSRQLDKQTRTVRVRAMVDNAGGLLRAGMFGKATLRTSLNGKAAMIPVDAVQTIHGKPMVFLPGQRKGHFRAVPVALGEEADGRVEVLKGLKPGDRFVARGAFDLKSALTASGRSTSHSH</sequence>
<evidence type="ECO:0000259" key="8">
    <source>
        <dbReference type="Pfam" id="PF25975"/>
    </source>
</evidence>
<dbReference type="SUPFAM" id="SSF111369">
    <property type="entry name" value="HlyD-like secretion proteins"/>
    <property type="match status" value="1"/>
</dbReference>
<evidence type="ECO:0000259" key="7">
    <source>
        <dbReference type="Pfam" id="PF25973"/>
    </source>
</evidence>
<feature type="domain" description="CusB-like beta-barrel" evidence="6">
    <location>
        <begin position="243"/>
        <end position="319"/>
    </location>
</feature>
<keyword evidence="10" id="KW-1185">Reference proteome</keyword>
<feature type="domain" description="CzcB-like C-terminal circularly permuted SH3-like" evidence="8">
    <location>
        <begin position="327"/>
        <end position="388"/>
    </location>
</feature>
<dbReference type="InterPro" id="IPR058648">
    <property type="entry name" value="HH_CzcB-like"/>
</dbReference>
<accession>A0ABV4TSG9</accession>
<evidence type="ECO:0000256" key="2">
    <source>
        <dbReference type="ARBA" id="ARBA00022448"/>
    </source>
</evidence>
<evidence type="ECO:0000313" key="10">
    <source>
        <dbReference type="Proteomes" id="UP001575181"/>
    </source>
</evidence>